<sequence>MAEAKTNERKARRQQRRTQRRVAKTPSGAAKAVDTEPLSGRAGVASAKAAAEPGADASAPSYTIDELSGLSGVPSRTIRFYQSSGVLPKPEKRGRVAYYSPHHVERLELIGQLQDRGLRMRAIRELVEKLDGGGVVLEEWLGLEDQMSRAWIDDGAQIVSREDLLKRLGPRRAGVIAELVRAKFIEPQGEDYLVNSPAMLTIAATLEQAGVHVDVTAGAMSILRRHLAAAASEVAEHFVTHAGEGFGRQNSVQAITRAFMELREVGPETVRLLFAQEMEQVLRSMLESGEATRREAKRRRGNKG</sequence>
<dbReference type="AlphaFoldDB" id="A6FXR1"/>
<dbReference type="SMART" id="SM00422">
    <property type="entry name" value="HTH_MERR"/>
    <property type="match status" value="1"/>
</dbReference>
<dbReference type="GO" id="GO:0003677">
    <property type="term" value="F:DNA binding"/>
    <property type="evidence" value="ECO:0007669"/>
    <property type="project" value="UniProtKB-KW"/>
</dbReference>
<proteinExistence type="predicted"/>
<dbReference type="GO" id="GO:0003700">
    <property type="term" value="F:DNA-binding transcription factor activity"/>
    <property type="evidence" value="ECO:0007669"/>
    <property type="project" value="InterPro"/>
</dbReference>
<name>A6FXR1_9BACT</name>
<keyword evidence="1" id="KW-0238">DNA-binding</keyword>
<evidence type="ECO:0000313" key="4">
    <source>
        <dbReference type="EMBL" id="EDM81649.1"/>
    </source>
</evidence>
<reference evidence="4 5" key="1">
    <citation type="submission" date="2007-06" db="EMBL/GenBank/DDBJ databases">
        <authorList>
            <person name="Shimkets L."/>
            <person name="Ferriera S."/>
            <person name="Johnson J."/>
            <person name="Kravitz S."/>
            <person name="Beeson K."/>
            <person name="Sutton G."/>
            <person name="Rogers Y.-H."/>
            <person name="Friedman R."/>
            <person name="Frazier M."/>
            <person name="Venter J.C."/>
        </authorList>
    </citation>
    <scope>NUCLEOTIDE SEQUENCE [LARGE SCALE GENOMIC DNA]</scope>
    <source>
        <strain evidence="4 5">SIR-1</strain>
    </source>
</reference>
<comment type="caution">
    <text evidence="4">The sequence shown here is derived from an EMBL/GenBank/DDBJ whole genome shotgun (WGS) entry which is preliminary data.</text>
</comment>
<evidence type="ECO:0000256" key="1">
    <source>
        <dbReference type="ARBA" id="ARBA00023125"/>
    </source>
</evidence>
<dbReference type="eggNOG" id="COG0789">
    <property type="taxonomic scope" value="Bacteria"/>
</dbReference>
<dbReference type="Pfam" id="PF13411">
    <property type="entry name" value="MerR_1"/>
    <property type="match status" value="1"/>
</dbReference>
<keyword evidence="5" id="KW-1185">Reference proteome</keyword>
<dbReference type="EMBL" id="ABCS01000002">
    <property type="protein sequence ID" value="EDM81649.1"/>
    <property type="molecule type" value="Genomic_DNA"/>
</dbReference>
<dbReference type="InterPro" id="IPR047057">
    <property type="entry name" value="MerR_fam"/>
</dbReference>
<dbReference type="SUPFAM" id="SSF46955">
    <property type="entry name" value="Putative DNA-binding domain"/>
    <property type="match status" value="1"/>
</dbReference>
<dbReference type="STRING" id="391625.PPSIR1_22069"/>
<evidence type="ECO:0000256" key="2">
    <source>
        <dbReference type="SAM" id="MobiDB-lite"/>
    </source>
</evidence>
<feature type="compositionally biased region" description="Low complexity" evidence="2">
    <location>
        <begin position="39"/>
        <end position="59"/>
    </location>
</feature>
<dbReference type="PROSITE" id="PS50937">
    <property type="entry name" value="HTH_MERR_2"/>
    <property type="match status" value="1"/>
</dbReference>
<dbReference type="InterPro" id="IPR000551">
    <property type="entry name" value="MerR-type_HTH_dom"/>
</dbReference>
<protein>
    <submittedName>
        <fullName evidence="4">Putative transcriptional regulator</fullName>
    </submittedName>
</protein>
<organism evidence="4 5">
    <name type="scientific">Plesiocystis pacifica SIR-1</name>
    <dbReference type="NCBI Taxonomy" id="391625"/>
    <lineage>
        <taxon>Bacteria</taxon>
        <taxon>Pseudomonadati</taxon>
        <taxon>Myxococcota</taxon>
        <taxon>Polyangia</taxon>
        <taxon>Nannocystales</taxon>
        <taxon>Nannocystaceae</taxon>
        <taxon>Plesiocystis</taxon>
    </lineage>
</organism>
<dbReference type="Proteomes" id="UP000005801">
    <property type="component" value="Unassembled WGS sequence"/>
</dbReference>
<accession>A6FXR1</accession>
<evidence type="ECO:0000259" key="3">
    <source>
        <dbReference type="PROSITE" id="PS50937"/>
    </source>
</evidence>
<dbReference type="InterPro" id="IPR009061">
    <property type="entry name" value="DNA-bd_dom_put_sf"/>
</dbReference>
<feature type="domain" description="HTH merR-type" evidence="3">
    <location>
        <begin position="61"/>
        <end position="129"/>
    </location>
</feature>
<dbReference type="RefSeq" id="WP_006969260.1">
    <property type="nucleotide sequence ID" value="NZ_ABCS01000002.1"/>
</dbReference>
<gene>
    <name evidence="4" type="ORF">PPSIR1_22069</name>
</gene>
<dbReference type="PANTHER" id="PTHR30204:SF93">
    <property type="entry name" value="HTH MERR-TYPE DOMAIN-CONTAINING PROTEIN"/>
    <property type="match status" value="1"/>
</dbReference>
<dbReference type="Gene3D" id="1.10.1660.10">
    <property type="match status" value="1"/>
</dbReference>
<feature type="compositionally biased region" description="Basic residues" evidence="2">
    <location>
        <begin position="10"/>
        <end position="23"/>
    </location>
</feature>
<feature type="region of interest" description="Disordered" evidence="2">
    <location>
        <begin position="1"/>
        <end position="62"/>
    </location>
</feature>
<evidence type="ECO:0000313" key="5">
    <source>
        <dbReference type="Proteomes" id="UP000005801"/>
    </source>
</evidence>
<dbReference type="PANTHER" id="PTHR30204">
    <property type="entry name" value="REDOX-CYCLING DRUG-SENSING TRANSCRIPTIONAL ACTIVATOR SOXR"/>
    <property type="match status" value="1"/>
</dbReference>